<evidence type="ECO:0000313" key="2">
    <source>
        <dbReference type="EMBL" id="OIP04051.1"/>
    </source>
</evidence>
<dbReference type="GO" id="GO:0004521">
    <property type="term" value="F:RNA endonuclease activity"/>
    <property type="evidence" value="ECO:0007669"/>
    <property type="project" value="InterPro"/>
</dbReference>
<evidence type="ECO:0000313" key="3">
    <source>
        <dbReference type="Proteomes" id="UP000183605"/>
    </source>
</evidence>
<dbReference type="Gene3D" id="3.40.50.1010">
    <property type="entry name" value="5'-nuclease"/>
    <property type="match status" value="1"/>
</dbReference>
<dbReference type="InterPro" id="IPR029060">
    <property type="entry name" value="PIN-like_dom_sf"/>
</dbReference>
<dbReference type="InterPro" id="IPR039018">
    <property type="entry name" value="VapC20-like"/>
</dbReference>
<dbReference type="PANTHER" id="PTHR42188">
    <property type="entry name" value="23S RRNA-SPECIFIC ENDONUCLEASE VAPC20"/>
    <property type="match status" value="1"/>
</dbReference>
<dbReference type="Pfam" id="PF01850">
    <property type="entry name" value="PIN"/>
    <property type="match status" value="1"/>
</dbReference>
<dbReference type="EMBL" id="MNXQ01000015">
    <property type="protein sequence ID" value="OIP04051.1"/>
    <property type="molecule type" value="Genomic_DNA"/>
</dbReference>
<proteinExistence type="predicted"/>
<sequence>MIEPKRIFIDTSGWVELTLKGEINHQITVDYFLKEQKNGSKFFTCDYVLDETITRLLTGQSFSAAKKFKLLIEEAEEARQLLILWTDATLFKKAWGYFVKFKEHKLSFTDSLIVAMVKDFKINTVLSLDQGFKKVGLNVRPLL</sequence>
<gene>
    <name evidence="2" type="ORF">AUK18_00745</name>
</gene>
<dbReference type="InterPro" id="IPR002716">
    <property type="entry name" value="PIN_dom"/>
</dbReference>
<name>A0A1J5AYX7_9BACT</name>
<organism evidence="2 3">
    <name type="scientific">Candidatus Beckwithbacteria bacterium CG2_30_44_31</name>
    <dbReference type="NCBI Taxonomy" id="1805035"/>
    <lineage>
        <taxon>Bacteria</taxon>
        <taxon>Candidatus Beckwithiibacteriota</taxon>
    </lineage>
</organism>
<comment type="caution">
    <text evidence="2">The sequence shown here is derived from an EMBL/GenBank/DDBJ whole genome shotgun (WGS) entry which is preliminary data.</text>
</comment>
<protein>
    <recommendedName>
        <fullName evidence="1">PIN domain-containing protein</fullName>
    </recommendedName>
</protein>
<dbReference type="GO" id="GO:0016075">
    <property type="term" value="P:rRNA catabolic process"/>
    <property type="evidence" value="ECO:0007669"/>
    <property type="project" value="TreeGrafter"/>
</dbReference>
<dbReference type="PANTHER" id="PTHR42188:SF1">
    <property type="entry name" value="23S RRNA-SPECIFIC ENDONUCLEASE VAPC20"/>
    <property type="match status" value="1"/>
</dbReference>
<dbReference type="AlphaFoldDB" id="A0A1J5AYX7"/>
<dbReference type="SUPFAM" id="SSF88723">
    <property type="entry name" value="PIN domain-like"/>
    <property type="match status" value="1"/>
</dbReference>
<feature type="domain" description="PIN" evidence="1">
    <location>
        <begin position="7"/>
        <end position="136"/>
    </location>
</feature>
<accession>A0A1J5AYX7</accession>
<dbReference type="Proteomes" id="UP000183605">
    <property type="component" value="Unassembled WGS sequence"/>
</dbReference>
<reference evidence="2 3" key="1">
    <citation type="journal article" date="2016" name="Environ. Microbiol.">
        <title>Genomic resolution of a cold subsurface aquifer community provides metabolic insights for novel microbes adapted to high CO concentrations.</title>
        <authorList>
            <person name="Probst A.J."/>
            <person name="Castelle C.J."/>
            <person name="Singh A."/>
            <person name="Brown C.T."/>
            <person name="Anantharaman K."/>
            <person name="Sharon I."/>
            <person name="Hug L.A."/>
            <person name="Burstein D."/>
            <person name="Emerson J.B."/>
            <person name="Thomas B.C."/>
            <person name="Banfield J.F."/>
        </authorList>
    </citation>
    <scope>NUCLEOTIDE SEQUENCE [LARGE SCALE GENOMIC DNA]</scope>
    <source>
        <strain evidence="2">CG2_30_44_31</strain>
    </source>
</reference>
<evidence type="ECO:0000259" key="1">
    <source>
        <dbReference type="Pfam" id="PF01850"/>
    </source>
</evidence>